<dbReference type="EMBL" id="LT963407">
    <property type="protein sequence ID" value="SOS30995.1"/>
    <property type="molecule type" value="Genomic_DNA"/>
</dbReference>
<evidence type="ECO:0000313" key="2">
    <source>
        <dbReference type="EMBL" id="SOS30995.1"/>
    </source>
</evidence>
<proteinExistence type="predicted"/>
<evidence type="ECO:0000313" key="3">
    <source>
        <dbReference type="Proteomes" id="UP000239665"/>
    </source>
</evidence>
<reference evidence="2 3" key="1">
    <citation type="submission" date="2017-11" db="EMBL/GenBank/DDBJ databases">
        <authorList>
            <person name="Blom J."/>
        </authorList>
    </citation>
    <scope>NUCLEOTIDE SEQUENCE [LARGE SCALE GENOMIC DNA]</scope>
    <source>
        <strain evidence="2 3">CFBP3846</strain>
        <plasmid evidence="3">pp5</plasmid>
    </source>
</reference>
<accession>A0ABY1UG81</accession>
<protein>
    <submittedName>
        <fullName evidence="2">Secreted protein</fullName>
    </submittedName>
</protein>
<keyword evidence="1" id="KW-0732">Signal</keyword>
<gene>
    <name evidence="2" type="ORF">CFBP3846_P500052</name>
</gene>
<keyword evidence="2" id="KW-0614">Plasmid</keyword>
<organism evidence="2 3">
    <name type="scientific">Pseudomonas syringae pv. avii</name>
    <dbReference type="NCBI Taxonomy" id="663959"/>
    <lineage>
        <taxon>Bacteria</taxon>
        <taxon>Pseudomonadati</taxon>
        <taxon>Pseudomonadota</taxon>
        <taxon>Gammaproteobacteria</taxon>
        <taxon>Pseudomonadales</taxon>
        <taxon>Pseudomonadaceae</taxon>
        <taxon>Pseudomonas</taxon>
        <taxon>Pseudomonas syringae</taxon>
    </lineage>
</organism>
<dbReference type="Proteomes" id="UP000239665">
    <property type="component" value="Plasmid PP5"/>
</dbReference>
<name>A0ABY1UG81_PSESX</name>
<sequence>MIVSWVSLAFLAKSFVVSASSFASPALCQGPQLAKCLNLTRSNASTCVARRIEEGTTIFHLMRKMVLVILRIGPASYAN</sequence>
<keyword evidence="3" id="KW-1185">Reference proteome</keyword>
<geneLocation type="plasmid" evidence="3">
    <name>pp5</name>
</geneLocation>
<feature type="chain" id="PRO_5046760310" evidence="1">
    <location>
        <begin position="20"/>
        <end position="79"/>
    </location>
</feature>
<feature type="signal peptide" evidence="1">
    <location>
        <begin position="1"/>
        <end position="19"/>
    </location>
</feature>
<evidence type="ECO:0000256" key="1">
    <source>
        <dbReference type="SAM" id="SignalP"/>
    </source>
</evidence>